<proteinExistence type="predicted"/>
<organism evidence="1 2">
    <name type="scientific">Stakelama marina</name>
    <dbReference type="NCBI Taxonomy" id="2826939"/>
    <lineage>
        <taxon>Bacteria</taxon>
        <taxon>Pseudomonadati</taxon>
        <taxon>Pseudomonadota</taxon>
        <taxon>Alphaproteobacteria</taxon>
        <taxon>Sphingomonadales</taxon>
        <taxon>Sphingomonadaceae</taxon>
        <taxon>Stakelama</taxon>
    </lineage>
</organism>
<dbReference type="Proteomes" id="UP000676996">
    <property type="component" value="Unassembled WGS sequence"/>
</dbReference>
<dbReference type="AlphaFoldDB" id="A0A8T4IGJ6"/>
<keyword evidence="2" id="KW-1185">Reference proteome</keyword>
<dbReference type="Pfam" id="PF07277">
    <property type="entry name" value="SapC"/>
    <property type="match status" value="1"/>
</dbReference>
<dbReference type="RefSeq" id="WP_284054845.1">
    <property type="nucleotide sequence ID" value="NZ_JAGRQC010000004.1"/>
</dbReference>
<dbReference type="InterPro" id="IPR010836">
    <property type="entry name" value="SapC"/>
</dbReference>
<comment type="caution">
    <text evidence="1">The sequence shown here is derived from an EMBL/GenBank/DDBJ whole genome shotgun (WGS) entry which is preliminary data.</text>
</comment>
<sequence>MTSHAVLTAEDHRDLRIRTERAAELGDGVMCCITVPQEFRRVQNEYPILFRRSADRDSFTALAMFGFENGENLFLEGGRWDARYRPLAIDIQPFLIGREAPDSEARQVHVDMASPRIADGEGVRVFDEDGRPTPYLETVAEQLGALDVGFQASGEFFAALGRFNLLEPLTLEITLDDGSTNRLVGFHVIDEDRLRALDASALGELQAADHLMPIFMALASLGNLDALIARKNKRQGHG</sequence>
<dbReference type="EMBL" id="JAGRQC010000004">
    <property type="protein sequence ID" value="MBR0553601.1"/>
    <property type="molecule type" value="Genomic_DNA"/>
</dbReference>
<name>A0A8T4IGJ6_9SPHN</name>
<evidence type="ECO:0000313" key="1">
    <source>
        <dbReference type="EMBL" id="MBR0553601.1"/>
    </source>
</evidence>
<gene>
    <name evidence="1" type="ORF">J7S20_13915</name>
</gene>
<reference evidence="1" key="1">
    <citation type="submission" date="2021-04" db="EMBL/GenBank/DDBJ databases">
        <title>Ouciella asimina sp. nov., isolated from the surface seawater in the hydrothermal field of Okinawa Trough.</title>
        <authorList>
            <person name="Shuang W."/>
        </authorList>
    </citation>
    <scope>NUCLEOTIDE SEQUENCE</scope>
    <source>
        <strain evidence="1">LXI357</strain>
    </source>
</reference>
<evidence type="ECO:0000313" key="2">
    <source>
        <dbReference type="Proteomes" id="UP000676996"/>
    </source>
</evidence>
<accession>A0A8T4IGJ6</accession>
<protein>
    <submittedName>
        <fullName evidence="1">SapC family protein</fullName>
    </submittedName>
</protein>